<dbReference type="SUPFAM" id="SSF53335">
    <property type="entry name" value="S-adenosyl-L-methionine-dependent methyltransferases"/>
    <property type="match status" value="1"/>
</dbReference>
<keyword evidence="1" id="KW-0489">Methyltransferase</keyword>
<dbReference type="Proteomes" id="UP001556040">
    <property type="component" value="Unassembled WGS sequence"/>
</dbReference>
<organism evidence="1 2">
    <name type="scientific">Jeotgalibacillus marinus</name>
    <dbReference type="NCBI Taxonomy" id="86667"/>
    <lineage>
        <taxon>Bacteria</taxon>
        <taxon>Bacillati</taxon>
        <taxon>Bacillota</taxon>
        <taxon>Bacilli</taxon>
        <taxon>Bacillales</taxon>
        <taxon>Caryophanaceae</taxon>
        <taxon>Jeotgalibacillus</taxon>
    </lineage>
</organism>
<accession>A0ABV3Q1A0</accession>
<gene>
    <name evidence="1" type="ORF">AB1471_04785</name>
</gene>
<reference evidence="1 2" key="1">
    <citation type="journal article" date="1979" name="Int. J. Syst. Evol. Microbiol.">
        <title>Bacillus globisporus subsp. marinus subsp. nov.</title>
        <authorList>
            <person name="Liu H."/>
        </authorList>
    </citation>
    <scope>NUCLEOTIDE SEQUENCE [LARGE SCALE GENOMIC DNA]</scope>
    <source>
        <strain evidence="1 2">DSM 1297</strain>
    </source>
</reference>
<dbReference type="EMBL" id="JBFMIA010000002">
    <property type="protein sequence ID" value="MEW9501120.1"/>
    <property type="molecule type" value="Genomic_DNA"/>
</dbReference>
<sequence length="201" mass="23793">MNEHAYDRMLRIKTSSGLQALSGSVHQNRYEATPYDALEVLVEEYELKWTDDLVDYGCGKGRVSFFLHHHFQLTVTGVDVNGHLYQESLENQASYMQKVKKTTGSVLFERCLAEEYGVERAQNKFYFFNPFSIQIFMKVVNNILRSVEQEPRAVDLILYYPTSEYLQFLHDRTAFELFMEVRVPKRYEQDENERFVIFRLL</sequence>
<proteinExistence type="predicted"/>
<dbReference type="InterPro" id="IPR029063">
    <property type="entry name" value="SAM-dependent_MTases_sf"/>
</dbReference>
<keyword evidence="2" id="KW-1185">Reference proteome</keyword>
<name>A0ABV3Q1A0_9BACL</name>
<dbReference type="Gene3D" id="3.40.50.150">
    <property type="entry name" value="Vaccinia Virus protein VP39"/>
    <property type="match status" value="1"/>
</dbReference>
<comment type="caution">
    <text evidence="1">The sequence shown here is derived from an EMBL/GenBank/DDBJ whole genome shotgun (WGS) entry which is preliminary data.</text>
</comment>
<dbReference type="GO" id="GO:0032259">
    <property type="term" value="P:methylation"/>
    <property type="evidence" value="ECO:0007669"/>
    <property type="project" value="UniProtKB-KW"/>
</dbReference>
<dbReference type="GO" id="GO:0008168">
    <property type="term" value="F:methyltransferase activity"/>
    <property type="evidence" value="ECO:0007669"/>
    <property type="project" value="UniProtKB-KW"/>
</dbReference>
<dbReference type="RefSeq" id="WP_367778593.1">
    <property type="nucleotide sequence ID" value="NZ_JBFMIA010000002.1"/>
</dbReference>
<evidence type="ECO:0000313" key="2">
    <source>
        <dbReference type="Proteomes" id="UP001556040"/>
    </source>
</evidence>
<evidence type="ECO:0000313" key="1">
    <source>
        <dbReference type="EMBL" id="MEW9501120.1"/>
    </source>
</evidence>
<protein>
    <submittedName>
        <fullName evidence="1">SAM-dependent methyltransferase</fullName>
    </submittedName>
</protein>
<keyword evidence="1" id="KW-0808">Transferase</keyword>